<organism evidence="3">
    <name type="scientific">Kwoniella pini CBS 10737</name>
    <dbReference type="NCBI Taxonomy" id="1296096"/>
    <lineage>
        <taxon>Eukaryota</taxon>
        <taxon>Fungi</taxon>
        <taxon>Dikarya</taxon>
        <taxon>Basidiomycota</taxon>
        <taxon>Agaricomycotina</taxon>
        <taxon>Tremellomycetes</taxon>
        <taxon>Tremellales</taxon>
        <taxon>Cryptococcaceae</taxon>
        <taxon>Kwoniella</taxon>
    </lineage>
</organism>
<proteinExistence type="predicted"/>
<dbReference type="Proteomes" id="UP000094020">
    <property type="component" value="Chromosome 5"/>
</dbReference>
<evidence type="ECO:0000256" key="1">
    <source>
        <dbReference type="SAM" id="Coils"/>
    </source>
</evidence>
<feature type="coiled-coil region" evidence="1">
    <location>
        <begin position="192"/>
        <end position="226"/>
    </location>
</feature>
<dbReference type="OrthoDB" id="2570610at2759"/>
<evidence type="ECO:0000313" key="4">
    <source>
        <dbReference type="EMBL" id="WWC70171.1"/>
    </source>
</evidence>
<reference evidence="4" key="4">
    <citation type="submission" date="2024-02" db="EMBL/GenBank/DDBJ databases">
        <title>Comparative genomics of Cryptococcus and Kwoniella reveals pathogenesis evolution and contrasting modes of karyotype evolution via chromosome fusion or intercentromeric recombination.</title>
        <authorList>
            <person name="Coelho M.A."/>
            <person name="David-Palma M."/>
            <person name="Shea T."/>
            <person name="Bowers K."/>
            <person name="McGinley-Smith S."/>
            <person name="Mohammad A.W."/>
            <person name="Gnirke A."/>
            <person name="Yurkov A.M."/>
            <person name="Nowrousian M."/>
            <person name="Sun S."/>
            <person name="Cuomo C.A."/>
            <person name="Heitman J."/>
        </authorList>
    </citation>
    <scope>NUCLEOTIDE SEQUENCE</scope>
    <source>
        <strain evidence="4">CBS 10737</strain>
    </source>
</reference>
<dbReference type="EMBL" id="CP144523">
    <property type="protein sequence ID" value="WWC70171.1"/>
    <property type="molecule type" value="Genomic_DNA"/>
</dbReference>
<dbReference type="AlphaFoldDB" id="A0A1B9I2M3"/>
<sequence>MSLPSKSPLPKAFGLIHQILQSSPVEGLSTKEIIKEGLKIYQIENPSYNQQSSSSSSSTSSSTLTTLIGENSIKGKGKNVLINNNKNQKGINIIPEGHPFISTSYLKSRVLATLQSQSLLIKTSQQKQHQQSSSSTSTNTGGGGGKPIFLWKLNEIKQSNLNNIPKWDFNEHWKKLINNEQSPGKLFFNLNKNKELRKKEEFERSLNNFQNKIKRNNQQILQWKDRKPFLTTILERSHLNKRRLEKRPKKERIRLNLFESVNNNGHQNIIQDTLNA</sequence>
<dbReference type="RefSeq" id="XP_019010998.1">
    <property type="nucleotide sequence ID" value="XM_019156040.1"/>
</dbReference>
<name>A0A1B9I2M3_9TREE</name>
<dbReference type="EMBL" id="KI894011">
    <property type="protein sequence ID" value="OCF49779.1"/>
    <property type="molecule type" value="Genomic_DNA"/>
</dbReference>
<reference evidence="3" key="3">
    <citation type="submission" date="2016-07" db="EMBL/GenBank/DDBJ databases">
        <title>Evolution of pathogenesis and genome organization in the Tremellales.</title>
        <authorList>
            <person name="Cuomo C."/>
            <person name="Litvintseva A."/>
            <person name="Heitman J."/>
            <person name="Chen Y."/>
            <person name="Sun S."/>
            <person name="Springer D."/>
            <person name="Dromer F."/>
            <person name="Young S."/>
            <person name="Zeng Q."/>
            <person name="Chapman S."/>
            <person name="Gujja S."/>
            <person name="Saif S."/>
            <person name="Birren B."/>
        </authorList>
    </citation>
    <scope>NUCLEOTIDE SEQUENCE</scope>
    <source>
        <strain evidence="3">CBS 10737</strain>
    </source>
</reference>
<feature type="region of interest" description="Disordered" evidence="2">
    <location>
        <begin position="123"/>
        <end position="144"/>
    </location>
</feature>
<keyword evidence="5" id="KW-1185">Reference proteome</keyword>
<evidence type="ECO:0000256" key="2">
    <source>
        <dbReference type="SAM" id="MobiDB-lite"/>
    </source>
</evidence>
<gene>
    <name evidence="3" type="ORF">I206_04305</name>
    <name evidence="4" type="ORF">I206_104119</name>
</gene>
<reference evidence="4" key="2">
    <citation type="submission" date="2013-07" db="EMBL/GenBank/DDBJ databases">
        <authorList>
            <consortium name="The Broad Institute Genome Sequencing Platform"/>
            <person name="Cuomo C."/>
            <person name="Litvintseva A."/>
            <person name="Chen Y."/>
            <person name="Heitman J."/>
            <person name="Sun S."/>
            <person name="Springer D."/>
            <person name="Dromer F."/>
            <person name="Young S.K."/>
            <person name="Zeng Q."/>
            <person name="Gargeya S."/>
            <person name="Fitzgerald M."/>
            <person name="Abouelleil A."/>
            <person name="Alvarado L."/>
            <person name="Berlin A.M."/>
            <person name="Chapman S.B."/>
            <person name="Dewar J."/>
            <person name="Goldberg J."/>
            <person name="Griggs A."/>
            <person name="Gujja S."/>
            <person name="Hansen M."/>
            <person name="Howarth C."/>
            <person name="Imamovic A."/>
            <person name="Larimer J."/>
            <person name="McCowan C."/>
            <person name="Murphy C."/>
            <person name="Pearson M."/>
            <person name="Priest M."/>
            <person name="Roberts A."/>
            <person name="Saif S."/>
            <person name="Shea T."/>
            <person name="Sykes S."/>
            <person name="Wortman J."/>
            <person name="Nusbaum C."/>
            <person name="Birren B."/>
        </authorList>
    </citation>
    <scope>NUCLEOTIDE SEQUENCE</scope>
    <source>
        <strain evidence="4">CBS 10737</strain>
    </source>
</reference>
<feature type="compositionally biased region" description="Low complexity" evidence="2">
    <location>
        <begin position="123"/>
        <end position="139"/>
    </location>
</feature>
<protein>
    <submittedName>
        <fullName evidence="3">Uncharacterized protein</fullName>
    </submittedName>
</protein>
<reference evidence="3" key="1">
    <citation type="submission" date="2013-07" db="EMBL/GenBank/DDBJ databases">
        <title>The Genome Sequence of Cryptococcus pinus CBS10737.</title>
        <authorList>
            <consortium name="The Broad Institute Genome Sequencing Platform"/>
            <person name="Cuomo C."/>
            <person name="Litvintseva A."/>
            <person name="Chen Y."/>
            <person name="Heitman J."/>
            <person name="Sun S."/>
            <person name="Springer D."/>
            <person name="Dromer F."/>
            <person name="Young S.K."/>
            <person name="Zeng Q."/>
            <person name="Gargeya S."/>
            <person name="Fitzgerald M."/>
            <person name="Abouelleil A."/>
            <person name="Alvarado L."/>
            <person name="Berlin A.M."/>
            <person name="Chapman S.B."/>
            <person name="Dewar J."/>
            <person name="Goldberg J."/>
            <person name="Griggs A."/>
            <person name="Gujja S."/>
            <person name="Hansen M."/>
            <person name="Howarth C."/>
            <person name="Imamovic A."/>
            <person name="Larimer J."/>
            <person name="McCowan C."/>
            <person name="Murphy C."/>
            <person name="Pearson M."/>
            <person name="Priest M."/>
            <person name="Roberts A."/>
            <person name="Saif S."/>
            <person name="Shea T."/>
            <person name="Sykes S."/>
            <person name="Wortman J."/>
            <person name="Nusbaum C."/>
            <person name="Birren B."/>
        </authorList>
    </citation>
    <scope>NUCLEOTIDE SEQUENCE [LARGE SCALE GENOMIC DNA]</scope>
    <source>
        <strain evidence="3">CBS 10737</strain>
    </source>
</reference>
<keyword evidence="1" id="KW-0175">Coiled coil</keyword>
<accession>A0A1B9I2M3</accession>
<evidence type="ECO:0000313" key="3">
    <source>
        <dbReference type="EMBL" id="OCF49779.1"/>
    </source>
</evidence>
<dbReference type="KEGG" id="kpin:30172674"/>
<dbReference type="GeneID" id="30172674"/>
<evidence type="ECO:0000313" key="5">
    <source>
        <dbReference type="Proteomes" id="UP000094020"/>
    </source>
</evidence>